<feature type="domain" description="B box-type" evidence="7">
    <location>
        <begin position="101"/>
        <end position="153"/>
    </location>
</feature>
<dbReference type="SMART" id="SM00184">
    <property type="entry name" value="RING"/>
    <property type="match status" value="1"/>
</dbReference>
<dbReference type="InterPro" id="IPR001870">
    <property type="entry name" value="B30.2/SPRY"/>
</dbReference>
<organism evidence="9 10">
    <name type="scientific">Junco hyemalis</name>
    <name type="common">Dark-eyed junco</name>
    <dbReference type="NCBI Taxonomy" id="40217"/>
    <lineage>
        <taxon>Eukaryota</taxon>
        <taxon>Metazoa</taxon>
        <taxon>Chordata</taxon>
        <taxon>Craniata</taxon>
        <taxon>Vertebrata</taxon>
        <taxon>Euteleostomi</taxon>
        <taxon>Archelosauria</taxon>
        <taxon>Archosauria</taxon>
        <taxon>Dinosauria</taxon>
        <taxon>Saurischia</taxon>
        <taxon>Theropoda</taxon>
        <taxon>Coelurosauria</taxon>
        <taxon>Aves</taxon>
        <taxon>Neognathae</taxon>
        <taxon>Neoaves</taxon>
        <taxon>Telluraves</taxon>
        <taxon>Australaves</taxon>
        <taxon>Passeriformes</taxon>
        <taxon>Passerellidae</taxon>
        <taxon>Junco</taxon>
    </lineage>
</organism>
<dbReference type="InterPro" id="IPR001841">
    <property type="entry name" value="Znf_RING"/>
</dbReference>
<dbReference type="Pfam" id="PF00622">
    <property type="entry name" value="SPRY"/>
    <property type="match status" value="1"/>
</dbReference>
<feature type="domain" description="RING-type" evidence="6">
    <location>
        <begin position="16"/>
        <end position="60"/>
    </location>
</feature>
<dbReference type="InterPro" id="IPR013320">
    <property type="entry name" value="ConA-like_dom_sf"/>
</dbReference>
<sequence length="457" mass="50003">MALPSPAEQLRAAASCPVCLELFRDPVSLRCGHNFCRGCVERCGPGPGAAAGPLCCPQCRDAAPGGGSSSLRPSRELGHIAGIARELLPALLPAPPPGAPGDGSVCGRHREPLRLFCREERALLCAECARERRERHREQHREQDREQHRGQALGTARDRARGEGQHLVREFRELRRSLEEQQRLLLAQLGDLEAAIGRGRDQAVEKVSEELSQLDTLIWEMEGKFQQPPGRFLQVGDPGREKGGMNKIQNSPLIPEGLGKKIPEFHRIWGKNILKFHRIWGKIPRIVTLDPLTAHPRLVLSPDSLSARWAYGGPEPEPGPERFSCSPCALGLPGFTGGRHTWTVALAEGPFCAAGVSRASVRRHGPACAPADGVWALQRWGGLCRALTEPAPTPLPGRCPRHLRVALDYDGGRVAFFDGDDGPGQARPLFAFPTAEFGGEEVRPWFWLELGEISIVQ</sequence>
<dbReference type="Proteomes" id="UP000694408">
    <property type="component" value="Unplaced"/>
</dbReference>
<evidence type="ECO:0000256" key="1">
    <source>
        <dbReference type="ARBA" id="ARBA00022723"/>
    </source>
</evidence>
<keyword evidence="3" id="KW-0862">Zinc</keyword>
<dbReference type="PANTHER" id="PTHR24103">
    <property type="entry name" value="E3 UBIQUITIN-PROTEIN LIGASE TRIM"/>
    <property type="match status" value="1"/>
</dbReference>
<evidence type="ECO:0000256" key="3">
    <source>
        <dbReference type="ARBA" id="ARBA00022833"/>
    </source>
</evidence>
<dbReference type="Gene3D" id="3.30.40.10">
    <property type="entry name" value="Zinc/RING finger domain, C3HC4 (zinc finger)"/>
    <property type="match status" value="1"/>
</dbReference>
<dbReference type="InterPro" id="IPR003879">
    <property type="entry name" value="Butyrophylin_SPRY"/>
</dbReference>
<accession>A0A8C5IGD0</accession>
<dbReference type="InterPro" id="IPR013083">
    <property type="entry name" value="Znf_RING/FYVE/PHD"/>
</dbReference>
<protein>
    <recommendedName>
        <fullName evidence="11">TRI27 protein</fullName>
    </recommendedName>
</protein>
<dbReference type="SMART" id="SM00449">
    <property type="entry name" value="SPRY"/>
    <property type="match status" value="1"/>
</dbReference>
<evidence type="ECO:0000259" key="6">
    <source>
        <dbReference type="PROSITE" id="PS50089"/>
    </source>
</evidence>
<dbReference type="InterPro" id="IPR050143">
    <property type="entry name" value="TRIM/RBCC"/>
</dbReference>
<evidence type="ECO:0000256" key="4">
    <source>
        <dbReference type="PROSITE-ProRule" id="PRU00024"/>
    </source>
</evidence>
<dbReference type="InterPro" id="IPR043136">
    <property type="entry name" value="B30.2/SPRY_sf"/>
</dbReference>
<evidence type="ECO:0000256" key="5">
    <source>
        <dbReference type="SAM" id="MobiDB-lite"/>
    </source>
</evidence>
<proteinExistence type="predicted"/>
<dbReference type="PROSITE" id="PS50119">
    <property type="entry name" value="ZF_BBOX"/>
    <property type="match status" value="1"/>
</dbReference>
<dbReference type="SUPFAM" id="SSF57850">
    <property type="entry name" value="RING/U-box"/>
    <property type="match status" value="1"/>
</dbReference>
<dbReference type="InterPro" id="IPR017907">
    <property type="entry name" value="Znf_RING_CS"/>
</dbReference>
<dbReference type="PRINTS" id="PR01407">
    <property type="entry name" value="BUTYPHLNCDUF"/>
</dbReference>
<dbReference type="Pfam" id="PF13765">
    <property type="entry name" value="PRY"/>
    <property type="match status" value="1"/>
</dbReference>
<dbReference type="Gene3D" id="3.30.160.60">
    <property type="entry name" value="Classic Zinc Finger"/>
    <property type="match status" value="1"/>
</dbReference>
<feature type="region of interest" description="Disordered" evidence="5">
    <location>
        <begin position="136"/>
        <end position="164"/>
    </location>
</feature>
<dbReference type="GO" id="GO:0008270">
    <property type="term" value="F:zinc ion binding"/>
    <property type="evidence" value="ECO:0007669"/>
    <property type="project" value="UniProtKB-KW"/>
</dbReference>
<keyword evidence="2 4" id="KW-0863">Zinc-finger</keyword>
<dbReference type="PROSITE" id="PS50089">
    <property type="entry name" value="ZF_RING_2"/>
    <property type="match status" value="1"/>
</dbReference>
<dbReference type="Pfam" id="PF15227">
    <property type="entry name" value="zf-C3HC4_4"/>
    <property type="match status" value="1"/>
</dbReference>
<dbReference type="PROSITE" id="PS50188">
    <property type="entry name" value="B302_SPRY"/>
    <property type="match status" value="1"/>
</dbReference>
<dbReference type="Gene3D" id="2.60.120.920">
    <property type="match status" value="1"/>
</dbReference>
<dbReference type="Ensembl" id="ENSJHYT00000003976.1">
    <property type="protein sequence ID" value="ENSJHYP00000003237.1"/>
    <property type="gene ID" value="ENSJHYG00000002670.1"/>
</dbReference>
<dbReference type="SMART" id="SM00589">
    <property type="entry name" value="PRY"/>
    <property type="match status" value="1"/>
</dbReference>
<reference evidence="9" key="2">
    <citation type="submission" date="2025-09" db="UniProtKB">
        <authorList>
            <consortium name="Ensembl"/>
        </authorList>
    </citation>
    <scope>IDENTIFICATION</scope>
</reference>
<evidence type="ECO:0000256" key="2">
    <source>
        <dbReference type="ARBA" id="ARBA00022771"/>
    </source>
</evidence>
<evidence type="ECO:0000259" key="8">
    <source>
        <dbReference type="PROSITE" id="PS50188"/>
    </source>
</evidence>
<feature type="domain" description="B30.2/SPRY" evidence="8">
    <location>
        <begin position="266"/>
        <end position="457"/>
    </location>
</feature>
<dbReference type="InterPro" id="IPR003877">
    <property type="entry name" value="SPRY_dom"/>
</dbReference>
<evidence type="ECO:0000313" key="9">
    <source>
        <dbReference type="Ensembl" id="ENSJHYP00000003237.1"/>
    </source>
</evidence>
<dbReference type="AlphaFoldDB" id="A0A8C5IGD0"/>
<name>A0A8C5IGD0_JUNHY</name>
<evidence type="ECO:0000259" key="7">
    <source>
        <dbReference type="PROSITE" id="PS50119"/>
    </source>
</evidence>
<dbReference type="SUPFAM" id="SSF57845">
    <property type="entry name" value="B-box zinc-binding domain"/>
    <property type="match status" value="1"/>
</dbReference>
<dbReference type="PROSITE" id="PS00518">
    <property type="entry name" value="ZF_RING_1"/>
    <property type="match status" value="1"/>
</dbReference>
<dbReference type="Pfam" id="PF00643">
    <property type="entry name" value="zf-B_box"/>
    <property type="match status" value="1"/>
</dbReference>
<evidence type="ECO:0008006" key="11">
    <source>
        <dbReference type="Google" id="ProtNLM"/>
    </source>
</evidence>
<dbReference type="InterPro" id="IPR006574">
    <property type="entry name" value="PRY"/>
</dbReference>
<keyword evidence="10" id="KW-1185">Reference proteome</keyword>
<keyword evidence="1" id="KW-0479">Metal-binding</keyword>
<reference evidence="9" key="1">
    <citation type="submission" date="2025-08" db="UniProtKB">
        <authorList>
            <consortium name="Ensembl"/>
        </authorList>
    </citation>
    <scope>IDENTIFICATION</scope>
</reference>
<dbReference type="OMA" id="ICKKHRE"/>
<evidence type="ECO:0000313" key="10">
    <source>
        <dbReference type="Proteomes" id="UP000694408"/>
    </source>
</evidence>
<dbReference type="SUPFAM" id="SSF49899">
    <property type="entry name" value="Concanavalin A-like lectins/glucanases"/>
    <property type="match status" value="1"/>
</dbReference>
<feature type="compositionally biased region" description="Basic and acidic residues" evidence="5">
    <location>
        <begin position="136"/>
        <end position="149"/>
    </location>
</feature>
<dbReference type="InterPro" id="IPR000315">
    <property type="entry name" value="Znf_B-box"/>
</dbReference>